<evidence type="ECO:0000313" key="4">
    <source>
        <dbReference type="Proteomes" id="UP001203297"/>
    </source>
</evidence>
<keyword evidence="4" id="KW-1185">Reference proteome</keyword>
<comment type="caution">
    <text evidence="3">The sequence shown here is derived from an EMBL/GenBank/DDBJ whole genome shotgun (WGS) entry which is preliminary data.</text>
</comment>
<dbReference type="Proteomes" id="UP001203297">
    <property type="component" value="Unassembled WGS sequence"/>
</dbReference>
<dbReference type="SUPFAM" id="SSF56112">
    <property type="entry name" value="Protein kinase-like (PK-like)"/>
    <property type="match status" value="1"/>
</dbReference>
<dbReference type="InterPro" id="IPR011009">
    <property type="entry name" value="Kinase-like_dom_sf"/>
</dbReference>
<name>A0AAD4LZY0_9AGAM</name>
<dbReference type="InterPro" id="IPR000719">
    <property type="entry name" value="Prot_kinase_dom"/>
</dbReference>
<sequence length="342" mass="38484">MAPLTRLGATINLKLIQVIIEELENNLWVISNQAVIFLGKPVSSSLKSFPHGSSFKNVFTAAYIDSNLQAHKYLVYQPNPSRREFYNLLSMVFVDNTGLQGSLVIQLAKLMKDTPKNLPSLAGPKRKLDSGASGAESDSKKAHQEPEGAQQKITAWLLFKSHHLACQLKLTVYIASSPDDPQVVLKLLDDNSLNKLEILWSLRNVIALPWRMPLVEYCFLLPLVWSAEPLEIQFLEGVAFLHERKITHLDLKPDNVVIDVEGDKHHQRLWIIDFGLSVFVEEEETMIRGYLRDYKSGPRQRLERQMDQVRGIVLSLLTGGLADGCSTISRTISQVVMAVDET</sequence>
<dbReference type="PROSITE" id="PS50011">
    <property type="entry name" value="PROTEIN_KINASE_DOM"/>
    <property type="match status" value="1"/>
</dbReference>
<evidence type="ECO:0000256" key="1">
    <source>
        <dbReference type="SAM" id="MobiDB-lite"/>
    </source>
</evidence>
<dbReference type="Pfam" id="PF00069">
    <property type="entry name" value="Pkinase"/>
    <property type="match status" value="1"/>
</dbReference>
<feature type="domain" description="Protein kinase" evidence="2">
    <location>
        <begin position="44"/>
        <end position="342"/>
    </location>
</feature>
<evidence type="ECO:0000313" key="3">
    <source>
        <dbReference type="EMBL" id="KAI0297213.1"/>
    </source>
</evidence>
<dbReference type="InterPro" id="IPR008271">
    <property type="entry name" value="Ser/Thr_kinase_AS"/>
</dbReference>
<proteinExistence type="predicted"/>
<dbReference type="AlphaFoldDB" id="A0AAD4LZY0"/>
<dbReference type="EMBL" id="WTXG01000040">
    <property type="protein sequence ID" value="KAI0297213.1"/>
    <property type="molecule type" value="Genomic_DNA"/>
</dbReference>
<dbReference type="Gene3D" id="1.10.510.10">
    <property type="entry name" value="Transferase(Phosphotransferase) domain 1"/>
    <property type="match status" value="1"/>
</dbReference>
<accession>A0AAD4LZY0</accession>
<protein>
    <recommendedName>
        <fullName evidence="2">Protein kinase domain-containing protein</fullName>
    </recommendedName>
</protein>
<organism evidence="3 4">
    <name type="scientific">Multifurca ochricompacta</name>
    <dbReference type="NCBI Taxonomy" id="376703"/>
    <lineage>
        <taxon>Eukaryota</taxon>
        <taxon>Fungi</taxon>
        <taxon>Dikarya</taxon>
        <taxon>Basidiomycota</taxon>
        <taxon>Agaricomycotina</taxon>
        <taxon>Agaricomycetes</taxon>
        <taxon>Russulales</taxon>
        <taxon>Russulaceae</taxon>
        <taxon>Multifurca</taxon>
    </lineage>
</organism>
<evidence type="ECO:0000259" key="2">
    <source>
        <dbReference type="PROSITE" id="PS50011"/>
    </source>
</evidence>
<dbReference type="PROSITE" id="PS00108">
    <property type="entry name" value="PROTEIN_KINASE_ST"/>
    <property type="match status" value="1"/>
</dbReference>
<feature type="compositionally biased region" description="Basic and acidic residues" evidence="1">
    <location>
        <begin position="137"/>
        <end position="146"/>
    </location>
</feature>
<reference evidence="3" key="1">
    <citation type="journal article" date="2022" name="New Phytol.">
        <title>Evolutionary transition to the ectomycorrhizal habit in the genomes of a hyperdiverse lineage of mushroom-forming fungi.</title>
        <authorList>
            <person name="Looney B."/>
            <person name="Miyauchi S."/>
            <person name="Morin E."/>
            <person name="Drula E."/>
            <person name="Courty P.E."/>
            <person name="Kohler A."/>
            <person name="Kuo A."/>
            <person name="LaButti K."/>
            <person name="Pangilinan J."/>
            <person name="Lipzen A."/>
            <person name="Riley R."/>
            <person name="Andreopoulos W."/>
            <person name="He G."/>
            <person name="Johnson J."/>
            <person name="Nolan M."/>
            <person name="Tritt A."/>
            <person name="Barry K.W."/>
            <person name="Grigoriev I.V."/>
            <person name="Nagy L.G."/>
            <person name="Hibbett D."/>
            <person name="Henrissat B."/>
            <person name="Matheny P.B."/>
            <person name="Labbe J."/>
            <person name="Martin F.M."/>
        </authorList>
    </citation>
    <scope>NUCLEOTIDE SEQUENCE</scope>
    <source>
        <strain evidence="3">BPL690</strain>
    </source>
</reference>
<gene>
    <name evidence="3" type="ORF">B0F90DRAFT_1918828</name>
</gene>
<dbReference type="GO" id="GO:0005524">
    <property type="term" value="F:ATP binding"/>
    <property type="evidence" value="ECO:0007669"/>
    <property type="project" value="InterPro"/>
</dbReference>
<dbReference type="GO" id="GO:0004672">
    <property type="term" value="F:protein kinase activity"/>
    <property type="evidence" value="ECO:0007669"/>
    <property type="project" value="InterPro"/>
</dbReference>
<feature type="region of interest" description="Disordered" evidence="1">
    <location>
        <begin position="118"/>
        <end position="146"/>
    </location>
</feature>